<protein>
    <submittedName>
        <fullName evidence="2">SFRICE_032278</fullName>
    </submittedName>
</protein>
<reference evidence="2" key="1">
    <citation type="submission" date="2016-07" db="EMBL/GenBank/DDBJ databases">
        <authorList>
            <person name="Bretaudeau A."/>
        </authorList>
    </citation>
    <scope>NUCLEOTIDE SEQUENCE</scope>
    <source>
        <strain evidence="2">Rice</strain>
        <tissue evidence="2">Whole body</tissue>
    </source>
</reference>
<gene>
    <name evidence="2" type="ORF">SFRICE_032278</name>
</gene>
<feature type="region of interest" description="Disordered" evidence="1">
    <location>
        <begin position="168"/>
        <end position="187"/>
    </location>
</feature>
<organism evidence="2">
    <name type="scientific">Spodoptera frugiperda</name>
    <name type="common">Fall armyworm</name>
    <dbReference type="NCBI Taxonomy" id="7108"/>
    <lineage>
        <taxon>Eukaryota</taxon>
        <taxon>Metazoa</taxon>
        <taxon>Ecdysozoa</taxon>
        <taxon>Arthropoda</taxon>
        <taxon>Hexapoda</taxon>
        <taxon>Insecta</taxon>
        <taxon>Pterygota</taxon>
        <taxon>Neoptera</taxon>
        <taxon>Endopterygota</taxon>
        <taxon>Lepidoptera</taxon>
        <taxon>Glossata</taxon>
        <taxon>Ditrysia</taxon>
        <taxon>Noctuoidea</taxon>
        <taxon>Noctuidae</taxon>
        <taxon>Amphipyrinae</taxon>
        <taxon>Spodoptera</taxon>
    </lineage>
</organism>
<evidence type="ECO:0000256" key="1">
    <source>
        <dbReference type="SAM" id="MobiDB-lite"/>
    </source>
</evidence>
<sequence>MRRAATPPLRLRQFVAAARSERTPVARRSERLRRRGMYEPAHLVWLLRTSGSASQYENYYLSRINISAVKSDSNNISTTPPVSDHYKDLIKIEIAMRRVEENSRRLKEYTKSLLWDNKDKSLWCVLFKENGRMEKSLRGGKNRHTIDEKYIRTLREQKMREALIHLRHHGAHHRRRPDVLPNLPYIK</sequence>
<accession>A0A2H1WC79</accession>
<proteinExistence type="predicted"/>
<dbReference type="EMBL" id="ODYU01007565">
    <property type="protein sequence ID" value="SOQ50442.1"/>
    <property type="molecule type" value="Genomic_DNA"/>
</dbReference>
<dbReference type="AlphaFoldDB" id="A0A2H1WC79"/>
<evidence type="ECO:0000313" key="2">
    <source>
        <dbReference type="EMBL" id="SOQ50442.1"/>
    </source>
</evidence>
<name>A0A2H1WC79_SPOFR</name>